<sequence length="184" mass="21189">MQPNPSQETSPHMDAVMMPMRQWGDMMTPMRQFGSLMIDSMERFSDYQLEIVQSYTLYTMRQLREAMEVHDARSLREYLANQSRATEELGRKLAEDTQQLMSISQDVTNQGLRVIRSSAEKPSSTHKKRRKRQPSRLKVKTAAFPFRATTTSPPKRLSSVSITWTRTPSGNCSSTNASIRIVRR</sequence>
<evidence type="ECO:0000313" key="3">
    <source>
        <dbReference type="EMBL" id="RFA33083.1"/>
    </source>
</evidence>
<name>A0A3E0WLK0_9GAMM</name>
<dbReference type="Proteomes" id="UP000256763">
    <property type="component" value="Unassembled WGS sequence"/>
</dbReference>
<dbReference type="Pfam" id="PF09361">
    <property type="entry name" value="Phasin_2"/>
    <property type="match status" value="1"/>
</dbReference>
<dbReference type="OrthoDB" id="8611311at2"/>
<keyword evidence="4" id="KW-1185">Reference proteome</keyword>
<evidence type="ECO:0000256" key="1">
    <source>
        <dbReference type="SAM" id="MobiDB-lite"/>
    </source>
</evidence>
<dbReference type="RefSeq" id="WP_116303599.1">
    <property type="nucleotide sequence ID" value="NZ_NFZV01000024.1"/>
</dbReference>
<protein>
    <recommendedName>
        <fullName evidence="2">Phasin domain-containing protein</fullName>
    </recommendedName>
</protein>
<feature type="region of interest" description="Disordered" evidence="1">
    <location>
        <begin position="116"/>
        <end position="161"/>
    </location>
</feature>
<evidence type="ECO:0000259" key="2">
    <source>
        <dbReference type="Pfam" id="PF09361"/>
    </source>
</evidence>
<feature type="domain" description="Phasin" evidence="2">
    <location>
        <begin position="26"/>
        <end position="116"/>
    </location>
</feature>
<comment type="caution">
    <text evidence="3">The sequence shown here is derived from an EMBL/GenBank/DDBJ whole genome shotgun (WGS) entry which is preliminary data.</text>
</comment>
<gene>
    <name evidence="3" type="ORF">CAL65_18100</name>
</gene>
<dbReference type="EMBL" id="NFZW01000023">
    <property type="protein sequence ID" value="RFA33083.1"/>
    <property type="molecule type" value="Genomic_DNA"/>
</dbReference>
<accession>A0A3E0WLK0</accession>
<feature type="compositionally biased region" description="Basic residues" evidence="1">
    <location>
        <begin position="124"/>
        <end position="139"/>
    </location>
</feature>
<dbReference type="AlphaFoldDB" id="A0A3E0WLK0"/>
<dbReference type="InterPro" id="IPR018968">
    <property type="entry name" value="Phasin"/>
</dbReference>
<reference evidence="4" key="1">
    <citation type="submission" date="2017-05" db="EMBL/GenBank/DDBJ databases">
        <authorList>
            <person name="Sharma S."/>
            <person name="Sidhu C."/>
            <person name="Pinnaka A.K."/>
        </authorList>
    </citation>
    <scope>NUCLEOTIDE SEQUENCE [LARGE SCALE GENOMIC DNA]</scope>
    <source>
        <strain evidence="4">AK93</strain>
    </source>
</reference>
<feature type="compositionally biased region" description="Polar residues" evidence="1">
    <location>
        <begin position="148"/>
        <end position="161"/>
    </location>
</feature>
<evidence type="ECO:0000313" key="4">
    <source>
        <dbReference type="Proteomes" id="UP000256763"/>
    </source>
</evidence>
<proteinExistence type="predicted"/>
<organism evidence="3 4">
    <name type="scientific">Alkalilimnicola ehrlichii</name>
    <dbReference type="NCBI Taxonomy" id="351052"/>
    <lineage>
        <taxon>Bacteria</taxon>
        <taxon>Pseudomonadati</taxon>
        <taxon>Pseudomonadota</taxon>
        <taxon>Gammaproteobacteria</taxon>
        <taxon>Chromatiales</taxon>
        <taxon>Ectothiorhodospiraceae</taxon>
        <taxon>Alkalilimnicola</taxon>
    </lineage>
</organism>